<dbReference type="OrthoDB" id="9803824at2"/>
<name>A0A4R6N747_9BURK</name>
<dbReference type="GO" id="GO:0005886">
    <property type="term" value="C:plasma membrane"/>
    <property type="evidence" value="ECO:0007669"/>
    <property type="project" value="TreeGrafter"/>
</dbReference>
<dbReference type="Proteomes" id="UP000295357">
    <property type="component" value="Unassembled WGS sequence"/>
</dbReference>
<reference evidence="4 5" key="1">
    <citation type="submission" date="2019-03" db="EMBL/GenBank/DDBJ databases">
        <title>Genomic Encyclopedia of Type Strains, Phase IV (KMG-IV): sequencing the most valuable type-strain genomes for metagenomic binning, comparative biology and taxonomic classification.</title>
        <authorList>
            <person name="Goeker M."/>
        </authorList>
    </citation>
    <scope>NUCLEOTIDE SEQUENCE [LARGE SCALE GENOMIC DNA]</scope>
    <source>
        <strain evidence="4 5">DSM 25082</strain>
    </source>
</reference>
<protein>
    <recommendedName>
        <fullName evidence="1">diguanylate cyclase</fullName>
        <ecNumber evidence="1">2.7.7.65</ecNumber>
    </recommendedName>
</protein>
<dbReference type="Pfam" id="PF01590">
    <property type="entry name" value="GAF"/>
    <property type="match status" value="1"/>
</dbReference>
<sequence length="363" mass="39790">MRLDFLPAATLELNTDASVAEARPVNPPPIPLPADETERLQALRAYMLLDTEADADFDLLAELAAALCGTPYAFISLVDEDRVWYKSRHGRAVVQNPRQLDYCAWSILQPEGLDIADLRQDARTALLPPTVGPNAYRMYSGANLVSSSGHCVGVLCVLDTQVRQLDGRQRQLLARLARQVVALMELRLRDVELEHANSALRRLALEDELTGLRNRRALLAELEREFNVCRRYGSPLSVLMLDLDHFKYINDRHGHAVGDAVLRGLGGLLREGLRQVDLPGRLGGEEFAVLLPGSAAEGALQLAEVLRQRIEAARFAGAETLCVTASLGLASYAPEQADAAELLRLADAALYRAKLGGRNRVAC</sequence>
<dbReference type="CDD" id="cd01949">
    <property type="entry name" value="GGDEF"/>
    <property type="match status" value="1"/>
</dbReference>
<evidence type="ECO:0000313" key="4">
    <source>
        <dbReference type="EMBL" id="TDP11179.1"/>
    </source>
</evidence>
<dbReference type="InterPro" id="IPR003018">
    <property type="entry name" value="GAF"/>
</dbReference>
<evidence type="ECO:0000256" key="2">
    <source>
        <dbReference type="ARBA" id="ARBA00034247"/>
    </source>
</evidence>
<organism evidence="4 5">
    <name type="scientific">Roseateles asaccharophilus</name>
    <dbReference type="NCBI Taxonomy" id="582607"/>
    <lineage>
        <taxon>Bacteria</taxon>
        <taxon>Pseudomonadati</taxon>
        <taxon>Pseudomonadota</taxon>
        <taxon>Betaproteobacteria</taxon>
        <taxon>Burkholderiales</taxon>
        <taxon>Sphaerotilaceae</taxon>
        <taxon>Roseateles</taxon>
    </lineage>
</organism>
<evidence type="ECO:0000259" key="3">
    <source>
        <dbReference type="PROSITE" id="PS50887"/>
    </source>
</evidence>
<feature type="domain" description="GGDEF" evidence="3">
    <location>
        <begin position="234"/>
        <end position="363"/>
    </location>
</feature>
<dbReference type="InterPro" id="IPR000160">
    <property type="entry name" value="GGDEF_dom"/>
</dbReference>
<dbReference type="Pfam" id="PF00990">
    <property type="entry name" value="GGDEF"/>
    <property type="match status" value="1"/>
</dbReference>
<dbReference type="PROSITE" id="PS50887">
    <property type="entry name" value="GGDEF"/>
    <property type="match status" value="1"/>
</dbReference>
<dbReference type="SUPFAM" id="SSF55781">
    <property type="entry name" value="GAF domain-like"/>
    <property type="match status" value="1"/>
</dbReference>
<dbReference type="GO" id="GO:0052621">
    <property type="term" value="F:diguanylate cyclase activity"/>
    <property type="evidence" value="ECO:0007669"/>
    <property type="project" value="UniProtKB-EC"/>
</dbReference>
<dbReference type="AlphaFoldDB" id="A0A4R6N747"/>
<dbReference type="FunFam" id="3.30.70.270:FF:000001">
    <property type="entry name" value="Diguanylate cyclase domain protein"/>
    <property type="match status" value="1"/>
</dbReference>
<dbReference type="PANTHER" id="PTHR45138:SF9">
    <property type="entry name" value="DIGUANYLATE CYCLASE DGCM-RELATED"/>
    <property type="match status" value="1"/>
</dbReference>
<dbReference type="NCBIfam" id="TIGR00254">
    <property type="entry name" value="GGDEF"/>
    <property type="match status" value="1"/>
</dbReference>
<dbReference type="InterPro" id="IPR029016">
    <property type="entry name" value="GAF-like_dom_sf"/>
</dbReference>
<dbReference type="SUPFAM" id="SSF55073">
    <property type="entry name" value="Nucleotide cyclase"/>
    <property type="match status" value="1"/>
</dbReference>
<dbReference type="GO" id="GO:0043709">
    <property type="term" value="P:cell adhesion involved in single-species biofilm formation"/>
    <property type="evidence" value="ECO:0007669"/>
    <property type="project" value="TreeGrafter"/>
</dbReference>
<evidence type="ECO:0000256" key="1">
    <source>
        <dbReference type="ARBA" id="ARBA00012528"/>
    </source>
</evidence>
<dbReference type="Gene3D" id="3.30.450.40">
    <property type="match status" value="1"/>
</dbReference>
<dbReference type="PANTHER" id="PTHR45138">
    <property type="entry name" value="REGULATORY COMPONENTS OF SENSORY TRANSDUCTION SYSTEM"/>
    <property type="match status" value="1"/>
</dbReference>
<dbReference type="GO" id="GO:1902201">
    <property type="term" value="P:negative regulation of bacterial-type flagellum-dependent cell motility"/>
    <property type="evidence" value="ECO:0007669"/>
    <property type="project" value="TreeGrafter"/>
</dbReference>
<accession>A0A4R6N747</accession>
<comment type="caution">
    <text evidence="4">The sequence shown here is derived from an EMBL/GenBank/DDBJ whole genome shotgun (WGS) entry which is preliminary data.</text>
</comment>
<proteinExistence type="predicted"/>
<dbReference type="SMART" id="SM00267">
    <property type="entry name" value="GGDEF"/>
    <property type="match status" value="1"/>
</dbReference>
<dbReference type="InterPro" id="IPR050469">
    <property type="entry name" value="Diguanylate_Cyclase"/>
</dbReference>
<dbReference type="Gene3D" id="3.30.70.270">
    <property type="match status" value="1"/>
</dbReference>
<dbReference type="InterPro" id="IPR029787">
    <property type="entry name" value="Nucleotide_cyclase"/>
</dbReference>
<evidence type="ECO:0000313" key="5">
    <source>
        <dbReference type="Proteomes" id="UP000295357"/>
    </source>
</evidence>
<dbReference type="InterPro" id="IPR043128">
    <property type="entry name" value="Rev_trsase/Diguanyl_cyclase"/>
</dbReference>
<gene>
    <name evidence="4" type="ORF">DFR39_103102</name>
</gene>
<dbReference type="EC" id="2.7.7.65" evidence="1"/>
<keyword evidence="5" id="KW-1185">Reference proteome</keyword>
<comment type="catalytic activity">
    <reaction evidence="2">
        <text>2 GTP = 3',3'-c-di-GMP + 2 diphosphate</text>
        <dbReference type="Rhea" id="RHEA:24898"/>
        <dbReference type="ChEBI" id="CHEBI:33019"/>
        <dbReference type="ChEBI" id="CHEBI:37565"/>
        <dbReference type="ChEBI" id="CHEBI:58805"/>
        <dbReference type="EC" id="2.7.7.65"/>
    </reaction>
</comment>
<dbReference type="EMBL" id="SNXE01000003">
    <property type="protein sequence ID" value="TDP11179.1"/>
    <property type="molecule type" value="Genomic_DNA"/>
</dbReference>